<name>A0AAW5KL16_9FIRM</name>
<dbReference type="Proteomes" id="UP001205063">
    <property type="component" value="Unassembled WGS sequence"/>
</dbReference>
<evidence type="ECO:0000313" key="4">
    <source>
        <dbReference type="Proteomes" id="UP001205063"/>
    </source>
</evidence>
<dbReference type="Gene3D" id="3.30.1310.10">
    <property type="entry name" value="Nucleoid-associated protein YbaB-like domain"/>
    <property type="match status" value="1"/>
</dbReference>
<comment type="function">
    <text evidence="2">Binds to DNA and alters its conformation. May be involved in regulation of gene expression, nucleoid organization and DNA protection.</text>
</comment>
<dbReference type="SUPFAM" id="SSF82607">
    <property type="entry name" value="YbaB-like"/>
    <property type="match status" value="1"/>
</dbReference>
<protein>
    <recommendedName>
        <fullName evidence="2">Nucleoid-associated protein NE646_13435</fullName>
    </recommendedName>
</protein>
<gene>
    <name evidence="3" type="ORF">NE646_13435</name>
</gene>
<keyword evidence="1 2" id="KW-0238">DNA-binding</keyword>
<sequence>MIKQAQEMQERFAQVQDEIEESEFKVSAGGGMIEVTINGKKELTALEIKPEVVDPDDIEMMQDLIMAAVNEAVRKVEDEASSRMAEVTGGAAGLPGMPF</sequence>
<reference evidence="3" key="1">
    <citation type="submission" date="2022-06" db="EMBL/GenBank/DDBJ databases">
        <title>Isolation of gut microbiota from human fecal samples.</title>
        <authorList>
            <person name="Pamer E.G."/>
            <person name="Barat B."/>
            <person name="Waligurski E."/>
            <person name="Medina S."/>
            <person name="Paddock L."/>
            <person name="Mostad J."/>
        </authorList>
    </citation>
    <scope>NUCLEOTIDE SEQUENCE</scope>
    <source>
        <strain evidence="3">DFI.7.96</strain>
    </source>
</reference>
<comment type="subcellular location">
    <subcellularLocation>
        <location evidence="2">Cytoplasm</location>
        <location evidence="2">Nucleoid</location>
    </subcellularLocation>
</comment>
<dbReference type="RefSeq" id="WP_256136813.1">
    <property type="nucleotide sequence ID" value="NZ_JANGAB010000087.1"/>
</dbReference>
<evidence type="ECO:0000256" key="1">
    <source>
        <dbReference type="ARBA" id="ARBA00023125"/>
    </source>
</evidence>
<keyword evidence="2" id="KW-0963">Cytoplasm</keyword>
<dbReference type="NCBIfam" id="TIGR00103">
    <property type="entry name" value="DNA_YbaB_EbfC"/>
    <property type="match status" value="1"/>
</dbReference>
<comment type="subunit">
    <text evidence="2">Homodimer.</text>
</comment>
<dbReference type="InterPro" id="IPR004401">
    <property type="entry name" value="YbaB/EbfC"/>
</dbReference>
<evidence type="ECO:0000256" key="2">
    <source>
        <dbReference type="HAMAP-Rule" id="MF_00274"/>
    </source>
</evidence>
<dbReference type="Pfam" id="PF02575">
    <property type="entry name" value="YbaB_DNA_bd"/>
    <property type="match status" value="1"/>
</dbReference>
<accession>A0AAW5KL16</accession>
<evidence type="ECO:0000313" key="3">
    <source>
        <dbReference type="EMBL" id="MCQ4950644.1"/>
    </source>
</evidence>
<dbReference type="AlphaFoldDB" id="A0AAW5KL16"/>
<dbReference type="GO" id="GO:0005829">
    <property type="term" value="C:cytosol"/>
    <property type="evidence" value="ECO:0007669"/>
    <property type="project" value="TreeGrafter"/>
</dbReference>
<comment type="caution">
    <text evidence="3">The sequence shown here is derived from an EMBL/GenBank/DDBJ whole genome shotgun (WGS) entry which is preliminary data.</text>
</comment>
<comment type="similarity">
    <text evidence="2">Belongs to the YbaB/EbfC family.</text>
</comment>
<dbReference type="InterPro" id="IPR036894">
    <property type="entry name" value="YbaB-like_sf"/>
</dbReference>
<proteinExistence type="inferred from homology"/>
<dbReference type="PANTHER" id="PTHR33449:SF1">
    <property type="entry name" value="NUCLEOID-ASSOCIATED PROTEIN YBAB"/>
    <property type="match status" value="1"/>
</dbReference>
<organism evidence="3 4">
    <name type="scientific">Bittarella massiliensis</name>
    <name type="common">ex Durand et al. 2017</name>
    <dbReference type="NCBI Taxonomy" id="1720313"/>
    <lineage>
        <taxon>Bacteria</taxon>
        <taxon>Bacillati</taxon>
        <taxon>Bacillota</taxon>
        <taxon>Clostridia</taxon>
        <taxon>Eubacteriales</taxon>
        <taxon>Oscillospiraceae</taxon>
        <taxon>Bittarella (ex Durand et al. 2017)</taxon>
    </lineage>
</organism>
<dbReference type="GO" id="GO:0043590">
    <property type="term" value="C:bacterial nucleoid"/>
    <property type="evidence" value="ECO:0007669"/>
    <property type="project" value="UniProtKB-UniRule"/>
</dbReference>
<dbReference type="PANTHER" id="PTHR33449">
    <property type="entry name" value="NUCLEOID-ASSOCIATED PROTEIN YBAB"/>
    <property type="match status" value="1"/>
</dbReference>
<dbReference type="GO" id="GO:0003677">
    <property type="term" value="F:DNA binding"/>
    <property type="evidence" value="ECO:0007669"/>
    <property type="project" value="UniProtKB-UniRule"/>
</dbReference>
<dbReference type="PIRSF" id="PIRSF004555">
    <property type="entry name" value="UCP004555"/>
    <property type="match status" value="1"/>
</dbReference>
<dbReference type="HAMAP" id="MF_00274">
    <property type="entry name" value="DNA_YbaB_EbfC"/>
    <property type="match status" value="1"/>
</dbReference>
<dbReference type="EMBL" id="JANGAB010000087">
    <property type="protein sequence ID" value="MCQ4950644.1"/>
    <property type="molecule type" value="Genomic_DNA"/>
</dbReference>